<feature type="compositionally biased region" description="Pro residues" evidence="1">
    <location>
        <begin position="69"/>
        <end position="82"/>
    </location>
</feature>
<proteinExistence type="predicted"/>
<feature type="compositionally biased region" description="Pro residues" evidence="1">
    <location>
        <begin position="1"/>
        <end position="14"/>
    </location>
</feature>
<feature type="compositionally biased region" description="Low complexity" evidence="1">
    <location>
        <begin position="153"/>
        <end position="164"/>
    </location>
</feature>
<reference evidence="2" key="1">
    <citation type="submission" date="2020-12" db="EMBL/GenBank/DDBJ databases">
        <authorList>
            <person name="Iha C."/>
        </authorList>
    </citation>
    <scope>NUCLEOTIDE SEQUENCE</scope>
</reference>
<organism evidence="2 3">
    <name type="scientific">Ostreobium quekettii</name>
    <dbReference type="NCBI Taxonomy" id="121088"/>
    <lineage>
        <taxon>Eukaryota</taxon>
        <taxon>Viridiplantae</taxon>
        <taxon>Chlorophyta</taxon>
        <taxon>core chlorophytes</taxon>
        <taxon>Ulvophyceae</taxon>
        <taxon>TCBD clade</taxon>
        <taxon>Bryopsidales</taxon>
        <taxon>Ostreobineae</taxon>
        <taxon>Ostreobiaceae</taxon>
        <taxon>Ostreobium</taxon>
    </lineage>
</organism>
<evidence type="ECO:0000313" key="2">
    <source>
        <dbReference type="EMBL" id="CAD7701811.1"/>
    </source>
</evidence>
<feature type="region of interest" description="Disordered" evidence="1">
    <location>
        <begin position="1"/>
        <end position="192"/>
    </location>
</feature>
<dbReference type="EMBL" id="CAJHUC010001637">
    <property type="protein sequence ID" value="CAD7701811.1"/>
    <property type="molecule type" value="Genomic_DNA"/>
</dbReference>
<accession>A0A8S1J2N4</accession>
<gene>
    <name evidence="2" type="ORF">OSTQU699_LOCUS7168</name>
</gene>
<sequence length="240" mass="25221">MAPPTSPVAEPPTSPVVVSPASSAAQNGRRRSPFPKDGAANGHGGKQQEVKAVWLPVGRASSNKAAATPPLPAPTPRGSHPPRPGKENAALDLSGVRRDLGAESTKGPKGARIRSESPSYMCPTESSKLRGQKGEPDVKPKKPSPAPKKPRASTSTTSSTTSTTDDQPTLEDKPASPEADDAEETKSSTQVNMETNAYFQVIDPAPVVHEVPTVKTQVAEKHHHRPGLKGLLCWRSSACD</sequence>
<protein>
    <submittedName>
        <fullName evidence="2">Uncharacterized protein</fullName>
    </submittedName>
</protein>
<dbReference type="Proteomes" id="UP000708148">
    <property type="component" value="Unassembled WGS sequence"/>
</dbReference>
<evidence type="ECO:0000256" key="1">
    <source>
        <dbReference type="SAM" id="MobiDB-lite"/>
    </source>
</evidence>
<keyword evidence="3" id="KW-1185">Reference proteome</keyword>
<name>A0A8S1J2N4_9CHLO</name>
<comment type="caution">
    <text evidence="2">The sequence shown here is derived from an EMBL/GenBank/DDBJ whole genome shotgun (WGS) entry which is preliminary data.</text>
</comment>
<feature type="compositionally biased region" description="Low complexity" evidence="1">
    <location>
        <begin position="15"/>
        <end position="25"/>
    </location>
</feature>
<dbReference type="AlphaFoldDB" id="A0A8S1J2N4"/>
<evidence type="ECO:0000313" key="3">
    <source>
        <dbReference type="Proteomes" id="UP000708148"/>
    </source>
</evidence>